<evidence type="ECO:0000313" key="10">
    <source>
        <dbReference type="Proteomes" id="UP001165082"/>
    </source>
</evidence>
<keyword evidence="5" id="KW-0521">NADP</keyword>
<protein>
    <recommendedName>
        <fullName evidence="11">All-trans-retinol 13,14-reductase</fullName>
    </recommendedName>
</protein>
<keyword evidence="10" id="KW-1185">Reference proteome</keyword>
<keyword evidence="6" id="KW-0520">NAD</keyword>
<accession>A0A9W7FZD6</accession>
<comment type="similarity">
    <text evidence="1">Belongs to the carotenoid/retinoid oxidoreductase family. CrtISO subfamily.</text>
</comment>
<gene>
    <name evidence="9" type="ORF">TrRE_jg9058</name>
</gene>
<dbReference type="PANTHER" id="PTHR46091:SF3">
    <property type="entry name" value="AMINE OXIDASE DOMAIN-CONTAINING PROTEIN"/>
    <property type="match status" value="1"/>
</dbReference>
<dbReference type="SUPFAM" id="SSF51905">
    <property type="entry name" value="FAD/NAD(P)-binding domain"/>
    <property type="match status" value="1"/>
</dbReference>
<feature type="compositionally biased region" description="Basic and acidic residues" evidence="7">
    <location>
        <begin position="53"/>
        <end position="63"/>
    </location>
</feature>
<dbReference type="InterPro" id="IPR052206">
    <property type="entry name" value="Retinol_saturase"/>
</dbReference>
<feature type="transmembrane region" description="Helical" evidence="8">
    <location>
        <begin position="6"/>
        <end position="27"/>
    </location>
</feature>
<dbReference type="OrthoDB" id="38045at2759"/>
<evidence type="ECO:0008006" key="11">
    <source>
        <dbReference type="Google" id="ProtNLM"/>
    </source>
</evidence>
<keyword evidence="8" id="KW-0472">Membrane</keyword>
<dbReference type="Pfam" id="PF13450">
    <property type="entry name" value="NAD_binding_8"/>
    <property type="match status" value="1"/>
</dbReference>
<proteinExistence type="inferred from homology"/>
<dbReference type="Proteomes" id="UP001165082">
    <property type="component" value="Unassembled WGS sequence"/>
</dbReference>
<evidence type="ECO:0000256" key="3">
    <source>
        <dbReference type="ARBA" id="ARBA00022729"/>
    </source>
</evidence>
<evidence type="ECO:0000256" key="5">
    <source>
        <dbReference type="ARBA" id="ARBA00022857"/>
    </source>
</evidence>
<organism evidence="9 10">
    <name type="scientific">Triparma retinervis</name>
    <dbReference type="NCBI Taxonomy" id="2557542"/>
    <lineage>
        <taxon>Eukaryota</taxon>
        <taxon>Sar</taxon>
        <taxon>Stramenopiles</taxon>
        <taxon>Ochrophyta</taxon>
        <taxon>Bolidophyceae</taxon>
        <taxon>Parmales</taxon>
        <taxon>Triparmaceae</taxon>
        <taxon>Triparma</taxon>
    </lineage>
</organism>
<dbReference type="EMBL" id="BRXZ01007498">
    <property type="protein sequence ID" value="GMI29138.1"/>
    <property type="molecule type" value="Genomic_DNA"/>
</dbReference>
<keyword evidence="4" id="KW-0274">FAD</keyword>
<evidence type="ECO:0000256" key="4">
    <source>
        <dbReference type="ARBA" id="ARBA00022827"/>
    </source>
</evidence>
<keyword evidence="2" id="KW-0285">Flavoprotein</keyword>
<reference evidence="9" key="1">
    <citation type="submission" date="2022-07" db="EMBL/GenBank/DDBJ databases">
        <title>Genome analysis of Parmales, a sister group of diatoms, reveals the evolutionary specialization of diatoms from phago-mixotrophs to photoautotrophs.</title>
        <authorList>
            <person name="Ban H."/>
            <person name="Sato S."/>
            <person name="Yoshikawa S."/>
            <person name="Kazumasa Y."/>
            <person name="Nakamura Y."/>
            <person name="Ichinomiya M."/>
            <person name="Saitoh K."/>
            <person name="Sato N."/>
            <person name="Blanc-Mathieu R."/>
            <person name="Endo H."/>
            <person name="Kuwata A."/>
            <person name="Ogata H."/>
        </authorList>
    </citation>
    <scope>NUCLEOTIDE SEQUENCE</scope>
</reference>
<feature type="non-terminal residue" evidence="9">
    <location>
        <position position="356"/>
    </location>
</feature>
<dbReference type="Gene3D" id="3.50.50.60">
    <property type="entry name" value="FAD/NAD(P)-binding domain"/>
    <property type="match status" value="2"/>
</dbReference>
<evidence type="ECO:0000313" key="9">
    <source>
        <dbReference type="EMBL" id="GMI29138.1"/>
    </source>
</evidence>
<evidence type="ECO:0000256" key="8">
    <source>
        <dbReference type="SAM" id="Phobius"/>
    </source>
</evidence>
<comment type="caution">
    <text evidence="9">The sequence shown here is derived from an EMBL/GenBank/DDBJ whole genome shotgun (WGS) entry which is preliminary data.</text>
</comment>
<sequence length="356" mass="39333">MPPSPHTKVALSAALGSITCILSYVFLRRTFKPKYIKNARLHPAPLAPHPRKPSSDPSRDAFRPKKLPPSIDYVIIGSGMGSLYTAALLSKAGYVCVVLEQHYVAGGCTHSFQDGAYEFDTGLHYVGRMEKYAALFDMVSTGSKVKWAKMGTEEDGYCYDEIKLGEDEPWKFRAGEANFIADLVKEFPEEEEGIREYVRLCKRANKKADLYFYGKLFPRPLQSFLNRFLNTEYFKYANTTTWDMVTSLMKSPETTQGRRLRALLCGQFGDYGLKPEDSSFLIQAGIVAHYMDGAFYPKGGSQGISKAIVPTVEAAGGRVLVACRAKGIVVDGSGRAVGVDVVAVDKSGRDKGEIIR</sequence>
<evidence type="ECO:0000256" key="6">
    <source>
        <dbReference type="ARBA" id="ARBA00023027"/>
    </source>
</evidence>
<dbReference type="PANTHER" id="PTHR46091">
    <property type="entry name" value="BLR7054 PROTEIN"/>
    <property type="match status" value="1"/>
</dbReference>
<keyword evidence="8" id="KW-0812">Transmembrane</keyword>
<name>A0A9W7FZD6_9STRA</name>
<dbReference type="InterPro" id="IPR036188">
    <property type="entry name" value="FAD/NAD-bd_sf"/>
</dbReference>
<evidence type="ECO:0000256" key="1">
    <source>
        <dbReference type="ARBA" id="ARBA00005855"/>
    </source>
</evidence>
<evidence type="ECO:0000256" key="2">
    <source>
        <dbReference type="ARBA" id="ARBA00022630"/>
    </source>
</evidence>
<feature type="region of interest" description="Disordered" evidence="7">
    <location>
        <begin position="43"/>
        <end position="65"/>
    </location>
</feature>
<dbReference type="AlphaFoldDB" id="A0A9W7FZD6"/>
<keyword evidence="8" id="KW-1133">Transmembrane helix</keyword>
<evidence type="ECO:0000256" key="7">
    <source>
        <dbReference type="SAM" id="MobiDB-lite"/>
    </source>
</evidence>
<keyword evidence="3" id="KW-0732">Signal</keyword>